<dbReference type="EMBL" id="MFGO01000012">
    <property type="protein sequence ID" value="OGF41245.1"/>
    <property type="molecule type" value="Genomic_DNA"/>
</dbReference>
<accession>A0A1F5TQP8</accession>
<evidence type="ECO:0000313" key="2">
    <source>
        <dbReference type="Proteomes" id="UP000177579"/>
    </source>
</evidence>
<organism evidence="1 2">
    <name type="scientific">Candidatus Falkowbacteria bacterium RIFOXYD2_FULL_34_120</name>
    <dbReference type="NCBI Taxonomy" id="1798007"/>
    <lineage>
        <taxon>Bacteria</taxon>
        <taxon>Candidatus Falkowiibacteriota</taxon>
    </lineage>
</organism>
<gene>
    <name evidence="1" type="ORF">A2531_01105</name>
</gene>
<dbReference type="Proteomes" id="UP000177579">
    <property type="component" value="Unassembled WGS sequence"/>
</dbReference>
<dbReference type="AlphaFoldDB" id="A0A1F5TQP8"/>
<proteinExistence type="predicted"/>
<evidence type="ECO:0000313" key="1">
    <source>
        <dbReference type="EMBL" id="OGF41245.1"/>
    </source>
</evidence>
<sequence length="268" mass="31821">MKNPQLIDKIKQLEKEFQAEPNCLKKMIIIHKYMDFLKTEKTLKAMFEEENSKTAKTLNSLMTGSTSLADFDIQTGKTNFDNNSIFFYTFLDAMYKTMEEYKVLTDKNKIAEFKNNVELAFKDPNQIMVYNMSFTVLNKKIIDELSTEDFIKGHKDNIFFNNQKSILHIKGKKVKIKRKADLPIEHYILEYLFEQEDKTEEAYYQDIATEKLKELEYDNAKDWKKYYNACERLQEKIRIATNINDFLIFTTNKTGNVKINKKYLEKLD</sequence>
<reference evidence="1 2" key="1">
    <citation type="journal article" date="2016" name="Nat. Commun.">
        <title>Thousands of microbial genomes shed light on interconnected biogeochemical processes in an aquifer system.</title>
        <authorList>
            <person name="Anantharaman K."/>
            <person name="Brown C.T."/>
            <person name="Hug L.A."/>
            <person name="Sharon I."/>
            <person name="Castelle C.J."/>
            <person name="Probst A.J."/>
            <person name="Thomas B.C."/>
            <person name="Singh A."/>
            <person name="Wilkins M.J."/>
            <person name="Karaoz U."/>
            <person name="Brodie E.L."/>
            <person name="Williams K.H."/>
            <person name="Hubbard S.S."/>
            <person name="Banfield J.F."/>
        </authorList>
    </citation>
    <scope>NUCLEOTIDE SEQUENCE [LARGE SCALE GENOMIC DNA]</scope>
</reference>
<comment type="caution">
    <text evidence="1">The sequence shown here is derived from an EMBL/GenBank/DDBJ whole genome shotgun (WGS) entry which is preliminary data.</text>
</comment>
<protein>
    <submittedName>
        <fullName evidence="1">Uncharacterized protein</fullName>
    </submittedName>
</protein>
<name>A0A1F5TQP8_9BACT</name>